<keyword evidence="4" id="KW-1185">Reference proteome</keyword>
<protein>
    <recommendedName>
        <fullName evidence="5">Sulfotransferase domain-containing protein</fullName>
    </recommendedName>
</protein>
<accession>A0ABD3QBF5</accession>
<dbReference type="EMBL" id="JALLPJ020000242">
    <property type="protein sequence ID" value="KAL3797693.1"/>
    <property type="molecule type" value="Genomic_DNA"/>
</dbReference>
<dbReference type="InterPro" id="IPR037359">
    <property type="entry name" value="NST/OST"/>
</dbReference>
<dbReference type="Proteomes" id="UP001530400">
    <property type="component" value="Unassembled WGS sequence"/>
</dbReference>
<evidence type="ECO:0008006" key="5">
    <source>
        <dbReference type="Google" id="ProtNLM"/>
    </source>
</evidence>
<organism evidence="3 4">
    <name type="scientific">Cyclotella atomus</name>
    <dbReference type="NCBI Taxonomy" id="382360"/>
    <lineage>
        <taxon>Eukaryota</taxon>
        <taxon>Sar</taxon>
        <taxon>Stramenopiles</taxon>
        <taxon>Ochrophyta</taxon>
        <taxon>Bacillariophyta</taxon>
        <taxon>Coscinodiscophyceae</taxon>
        <taxon>Thalassiosirophycidae</taxon>
        <taxon>Stephanodiscales</taxon>
        <taxon>Stephanodiscaceae</taxon>
        <taxon>Cyclotella</taxon>
    </lineage>
</organism>
<dbReference type="InterPro" id="IPR027417">
    <property type="entry name" value="P-loop_NTPase"/>
</dbReference>
<dbReference type="Gene3D" id="3.40.50.300">
    <property type="entry name" value="P-loop containing nucleotide triphosphate hydrolases"/>
    <property type="match status" value="1"/>
</dbReference>
<evidence type="ECO:0000313" key="4">
    <source>
        <dbReference type="Proteomes" id="UP001530400"/>
    </source>
</evidence>
<evidence type="ECO:0000313" key="3">
    <source>
        <dbReference type="EMBL" id="KAL3797693.1"/>
    </source>
</evidence>
<keyword evidence="1" id="KW-0808">Transferase</keyword>
<dbReference type="SUPFAM" id="SSF52540">
    <property type="entry name" value="P-loop containing nucleoside triphosphate hydrolases"/>
    <property type="match status" value="1"/>
</dbReference>
<evidence type="ECO:0000256" key="1">
    <source>
        <dbReference type="ARBA" id="ARBA00022679"/>
    </source>
</evidence>
<dbReference type="GO" id="GO:0016740">
    <property type="term" value="F:transferase activity"/>
    <property type="evidence" value="ECO:0007669"/>
    <property type="project" value="UniProtKB-KW"/>
</dbReference>
<evidence type="ECO:0000256" key="2">
    <source>
        <dbReference type="SAM" id="MobiDB-lite"/>
    </source>
</evidence>
<feature type="compositionally biased region" description="Basic and acidic residues" evidence="2">
    <location>
        <begin position="1"/>
        <end position="13"/>
    </location>
</feature>
<gene>
    <name evidence="3" type="ORF">ACHAWO_005299</name>
</gene>
<reference evidence="3 4" key="1">
    <citation type="submission" date="2024-10" db="EMBL/GenBank/DDBJ databases">
        <title>Updated reference genomes for cyclostephanoid diatoms.</title>
        <authorList>
            <person name="Roberts W.R."/>
            <person name="Alverson A.J."/>
        </authorList>
    </citation>
    <scope>NUCLEOTIDE SEQUENCE [LARGE SCALE GENOMIC DNA]</scope>
    <source>
        <strain evidence="3 4">AJA010-31</strain>
    </source>
</reference>
<comment type="caution">
    <text evidence="3">The sequence shown here is derived from an EMBL/GenBank/DDBJ whole genome shotgun (WGS) entry which is preliminary data.</text>
</comment>
<dbReference type="PANTHER" id="PTHR10605">
    <property type="entry name" value="HEPARAN SULFATE SULFOTRANSFERASE"/>
    <property type="match status" value="1"/>
</dbReference>
<dbReference type="AlphaFoldDB" id="A0ABD3QBF5"/>
<name>A0ABD3QBF5_9STRA</name>
<feature type="region of interest" description="Disordered" evidence="2">
    <location>
        <begin position="1"/>
        <end position="20"/>
    </location>
</feature>
<proteinExistence type="predicted"/>
<sequence>MNEAHQQHHHVDGSIELSPPPCNDVNDGETCSLIDGHCNERNDEAHLATFDGSCAGAGERISQPVHCRRLYLAISSAVLAAAGLYLVTNNDGSNDSILGHKNARIPSSSYIHYHKKKTVPKTYPAFPAKALLGVSKDDIQTNAAIDAPYDPFNDFQYGKNNIRTLLYWEELVEAIEQYTSHVNNTSSKHPNQVSNTSDTTTVWSNLSTWGACYPRALTNRRLGSTSNSPINRNWTSIIIQNSQESIQYPTYKKDYFHNEDIHPGGHCRPSFLIIGQGKCGTSSFYHYLTGHPRVLPAKEKQIHYFLYHSHQSLKWYYSHFPSIESYLGKGALMSGEASPGYLPYPSVLEMVVKRLSSSTANVQDSSTKNGLNEYRDQIRQLPKILSIVREPIDRAISSYKYNYITPALERMRAGIGLSADGSPIPGGRSNDYYMRRHMFRLEDLIIAELKVLRRCLKEGGLGERYTRDRYGKFEDMFFYESIQRRRNSLFPNLVHLDGACYQELSSLAVPRVQWKQLGRRHPEKILALPDLQLVQSIIGRGLYAFPLEWWYEVFGSDMQEDREARIEVVCMEDMANASVETMENVTRFLGLPEFDGWENVTGVGRYNVGSIGGHRGYDSVSKVHEDEGEEDLSTSMDKAMEHLTSLSDSLMSELMEFYQPYNERLFELIGKRCSWDY</sequence>
<dbReference type="PANTHER" id="PTHR10605:SF56">
    <property type="entry name" value="BIFUNCTIONAL HEPARAN SULFATE N-DEACETYLASE_N-SULFOTRANSFERASE"/>
    <property type="match status" value="1"/>
</dbReference>